<accession>A0A3D9L539</accession>
<dbReference type="Proteomes" id="UP000256779">
    <property type="component" value="Unassembled WGS sequence"/>
</dbReference>
<evidence type="ECO:0000256" key="1">
    <source>
        <dbReference type="ARBA" id="ARBA00022679"/>
    </source>
</evidence>
<dbReference type="InterPro" id="IPR027417">
    <property type="entry name" value="P-loop_NTPase"/>
</dbReference>
<evidence type="ECO:0000313" key="2">
    <source>
        <dbReference type="EMBL" id="REE01029.1"/>
    </source>
</evidence>
<dbReference type="OrthoDB" id="5432096at2"/>
<dbReference type="PANTHER" id="PTHR12788">
    <property type="entry name" value="PROTEIN-TYROSINE SULFOTRANSFERASE 2"/>
    <property type="match status" value="1"/>
</dbReference>
<dbReference type="GO" id="GO:0008476">
    <property type="term" value="F:protein-tyrosine sulfotransferase activity"/>
    <property type="evidence" value="ECO:0007669"/>
    <property type="project" value="InterPro"/>
</dbReference>
<keyword evidence="1 2" id="KW-0808">Transferase</keyword>
<name>A0A3D9L539_MARFU</name>
<organism evidence="2 3">
    <name type="scientific">Marinoscillum furvescens DSM 4134</name>
    <dbReference type="NCBI Taxonomy" id="1122208"/>
    <lineage>
        <taxon>Bacteria</taxon>
        <taxon>Pseudomonadati</taxon>
        <taxon>Bacteroidota</taxon>
        <taxon>Cytophagia</taxon>
        <taxon>Cytophagales</taxon>
        <taxon>Reichenbachiellaceae</taxon>
        <taxon>Marinoscillum</taxon>
    </lineage>
</organism>
<proteinExistence type="predicted"/>
<sequence>MRRIKLARTLQQLTGLFPGKYPLHSKVGTRNEPFFVFGSGRNGSTMLNRILNQHPAFFLPSEQYFLGNSIIKFRLYNFLIWRDLVKIIAGELLPATGSHTWSYGPDAVIKDLFHTSDKSLQYVVDRIFRSYGESREVQFARWGDTTPMNTRYMPEITDLFPKAKYIFLLRDGRDVVASYQKGGKDYLGELAAPMSAARHWLRSVAMYEQMLKKTDILLVRYEKLVQDPEFELTRLCQTLDVEYDPGLLDFHLSTPQEALYQEPQHANIRRPISGSSVGNWQRTLAKEDLDMIMPLLQDTLAKYGYV</sequence>
<protein>
    <submittedName>
        <fullName evidence="2">Sulfotransferase family protein</fullName>
    </submittedName>
</protein>
<dbReference type="PANTHER" id="PTHR12788:SF10">
    <property type="entry name" value="PROTEIN-TYROSINE SULFOTRANSFERASE"/>
    <property type="match status" value="1"/>
</dbReference>
<dbReference type="Pfam" id="PF13469">
    <property type="entry name" value="Sulfotransfer_3"/>
    <property type="match status" value="1"/>
</dbReference>
<dbReference type="InterPro" id="IPR026634">
    <property type="entry name" value="TPST-like"/>
</dbReference>
<dbReference type="RefSeq" id="WP_115867121.1">
    <property type="nucleotide sequence ID" value="NZ_QREG01000004.1"/>
</dbReference>
<dbReference type="Gene3D" id="3.40.50.300">
    <property type="entry name" value="P-loop containing nucleotide triphosphate hydrolases"/>
    <property type="match status" value="1"/>
</dbReference>
<dbReference type="SUPFAM" id="SSF52540">
    <property type="entry name" value="P-loop containing nucleoside triphosphate hydrolases"/>
    <property type="match status" value="1"/>
</dbReference>
<comment type="caution">
    <text evidence="2">The sequence shown here is derived from an EMBL/GenBank/DDBJ whole genome shotgun (WGS) entry which is preliminary data.</text>
</comment>
<keyword evidence="3" id="KW-1185">Reference proteome</keyword>
<gene>
    <name evidence="2" type="ORF">C7460_10448</name>
</gene>
<dbReference type="AlphaFoldDB" id="A0A3D9L539"/>
<evidence type="ECO:0000313" key="3">
    <source>
        <dbReference type="Proteomes" id="UP000256779"/>
    </source>
</evidence>
<dbReference type="EMBL" id="QREG01000004">
    <property type="protein sequence ID" value="REE01029.1"/>
    <property type="molecule type" value="Genomic_DNA"/>
</dbReference>
<reference evidence="2 3" key="1">
    <citation type="submission" date="2018-07" db="EMBL/GenBank/DDBJ databases">
        <title>Genomic Encyclopedia of Type Strains, Phase IV (KMG-IV): sequencing the most valuable type-strain genomes for metagenomic binning, comparative biology and taxonomic classification.</title>
        <authorList>
            <person name="Goeker M."/>
        </authorList>
    </citation>
    <scope>NUCLEOTIDE SEQUENCE [LARGE SCALE GENOMIC DNA]</scope>
    <source>
        <strain evidence="2 3">DSM 4134</strain>
    </source>
</reference>